<feature type="domain" description="ABC transmembrane type-2" evidence="9">
    <location>
        <begin position="471"/>
        <end position="705"/>
    </location>
</feature>
<proteinExistence type="predicted"/>
<name>A0AA38M433_9CUCU</name>
<dbReference type="PROSITE" id="PS00211">
    <property type="entry name" value="ABC_TRANSPORTER_1"/>
    <property type="match status" value="1"/>
</dbReference>
<keyword evidence="2 7" id="KW-0812">Transmembrane</keyword>
<dbReference type="InterPro" id="IPR003439">
    <property type="entry name" value="ABC_transporter-like_ATP-bd"/>
</dbReference>
<dbReference type="InterPro" id="IPR017871">
    <property type="entry name" value="ABC_transporter-like_CS"/>
</dbReference>
<dbReference type="GO" id="GO:0016887">
    <property type="term" value="F:ATP hydrolysis activity"/>
    <property type="evidence" value="ECO:0007669"/>
    <property type="project" value="InterPro"/>
</dbReference>
<evidence type="ECO:0000256" key="4">
    <source>
        <dbReference type="ARBA" id="ARBA00022840"/>
    </source>
</evidence>
<dbReference type="Proteomes" id="UP001168821">
    <property type="component" value="Unassembled WGS sequence"/>
</dbReference>
<dbReference type="PANTHER" id="PTHR43038:SF2">
    <property type="entry name" value="RH61964P"/>
    <property type="match status" value="1"/>
</dbReference>
<gene>
    <name evidence="10" type="ORF">Zmor_025821</name>
</gene>
<dbReference type="PANTHER" id="PTHR43038">
    <property type="entry name" value="ATP-BINDING CASSETTE, SUB-FAMILY H, MEMBER 1"/>
    <property type="match status" value="1"/>
</dbReference>
<feature type="transmembrane region" description="Helical" evidence="7">
    <location>
        <begin position="588"/>
        <end position="611"/>
    </location>
</feature>
<dbReference type="AlphaFoldDB" id="A0AA38M433"/>
<evidence type="ECO:0000256" key="6">
    <source>
        <dbReference type="ARBA" id="ARBA00023136"/>
    </source>
</evidence>
<dbReference type="GO" id="GO:0140359">
    <property type="term" value="F:ABC-type transporter activity"/>
    <property type="evidence" value="ECO:0007669"/>
    <property type="project" value="InterPro"/>
</dbReference>
<evidence type="ECO:0000259" key="9">
    <source>
        <dbReference type="PROSITE" id="PS51012"/>
    </source>
</evidence>
<dbReference type="Pfam" id="PF12698">
    <property type="entry name" value="ABC2_membrane_3"/>
    <property type="match status" value="1"/>
</dbReference>
<keyword evidence="3" id="KW-0547">Nucleotide-binding</keyword>
<keyword evidence="11" id="KW-1185">Reference proteome</keyword>
<feature type="domain" description="ABC transporter" evidence="8">
    <location>
        <begin position="7"/>
        <end position="237"/>
    </location>
</feature>
<dbReference type="InterPro" id="IPR013525">
    <property type="entry name" value="ABC2_TM"/>
</dbReference>
<accession>A0AA38M433</accession>
<comment type="subcellular location">
    <subcellularLocation>
        <location evidence="1">Membrane</location>
        <topology evidence="1">Multi-pass membrane protein</topology>
    </subcellularLocation>
</comment>
<keyword evidence="6 7" id="KW-0472">Membrane</keyword>
<evidence type="ECO:0000256" key="7">
    <source>
        <dbReference type="SAM" id="Phobius"/>
    </source>
</evidence>
<evidence type="ECO:0000256" key="3">
    <source>
        <dbReference type="ARBA" id="ARBA00022741"/>
    </source>
</evidence>
<feature type="transmembrane region" description="Helical" evidence="7">
    <location>
        <begin position="680"/>
        <end position="702"/>
    </location>
</feature>
<protein>
    <recommendedName>
        <fullName evidence="12">ABC transporter G family member 20</fullName>
    </recommendedName>
</protein>
<dbReference type="SUPFAM" id="SSF52540">
    <property type="entry name" value="P-loop containing nucleoside triphosphate hydrolases"/>
    <property type="match status" value="1"/>
</dbReference>
<feature type="transmembrane region" description="Helical" evidence="7">
    <location>
        <begin position="511"/>
        <end position="534"/>
    </location>
</feature>
<dbReference type="PROSITE" id="PS51012">
    <property type="entry name" value="ABC_TM2"/>
    <property type="match status" value="1"/>
</dbReference>
<evidence type="ECO:0000256" key="5">
    <source>
        <dbReference type="ARBA" id="ARBA00022989"/>
    </source>
</evidence>
<feature type="transmembrane region" description="Helical" evidence="7">
    <location>
        <begin position="320"/>
        <end position="341"/>
    </location>
</feature>
<comment type="caution">
    <text evidence="10">The sequence shown here is derived from an EMBL/GenBank/DDBJ whole genome shotgun (WGS) entry which is preliminary data.</text>
</comment>
<evidence type="ECO:0008006" key="12">
    <source>
        <dbReference type="Google" id="ProtNLM"/>
    </source>
</evidence>
<evidence type="ECO:0000313" key="10">
    <source>
        <dbReference type="EMBL" id="KAJ3643085.1"/>
    </source>
</evidence>
<keyword evidence="4" id="KW-0067">ATP-binding</keyword>
<dbReference type="PROSITE" id="PS50893">
    <property type="entry name" value="ABC_TRANSPORTER_2"/>
    <property type="match status" value="1"/>
</dbReference>
<dbReference type="EMBL" id="JALNTZ010000008">
    <property type="protein sequence ID" value="KAJ3643085.1"/>
    <property type="molecule type" value="Genomic_DNA"/>
</dbReference>
<evidence type="ECO:0000259" key="8">
    <source>
        <dbReference type="PROSITE" id="PS50893"/>
    </source>
</evidence>
<dbReference type="GO" id="GO:0005524">
    <property type="term" value="F:ATP binding"/>
    <property type="evidence" value="ECO:0007669"/>
    <property type="project" value="UniProtKB-KW"/>
</dbReference>
<sequence length="706" mass="79764">MATTSAVYVQNACKSYGKREVLKNLCMHVPKGSIYGLLGSSGCGKTTLLSCIVGRRQLNSGEIWVLGGKPGTVESGVPGPKVGYMPQEIALVGEFTVKDAIYYFGRIFNMPEKKIDERFNELSNLLDLPPADRFIRNCSGGQQRRVSFAASMVQMPELLILDEPTVGVDPILRERIWDYLLSITSKTSTAVIITTHYIEEARQASLIGLMRNGRLLAEESPPKLLRMFNTEVLEEVFFILSQRQNDGQLNEILPSNSPLPIQNSNTDISLASYDTTRASTDVLTPNAKEKKPKKVGGYSLNGRRMKALLDKNWKQFYRNISGMIFVFLFPIVQNVAFLLAVGPDPKNIGLAVVNQESMTTLCHNFSMMDTAIPYDYSSCHYRNLSCRFLSYIEDPMLHKIRYDDLSEAMADARHGKVVGVMFLAENFTESFEARIEKGRSVDPAALSLSEIKIWLDMSNRQIGATIKYKLLALYRDFQKDLMKDCNYDPKMADFFNLTTYYGNEDDTFTEYMTPGLIITIMFFMMTLMTSQIIVTDRCEGLWDRSIIAGVSSLEISITHFIMQIGIVIVYTATVLIITFWLFHLKYVGSMWILALLTFLQGINGVGYGFWISIVSYNVSMANVITTGSFYIMILICGSLWPIEGMPVFLQWISRCLPFTIAMDSFRNVMQKGWPIVNFQVWNGMAIEVAWIIIFAIVNTILIQSKR</sequence>
<dbReference type="Pfam" id="PF00005">
    <property type="entry name" value="ABC_tran"/>
    <property type="match status" value="1"/>
</dbReference>
<organism evidence="10 11">
    <name type="scientific">Zophobas morio</name>
    <dbReference type="NCBI Taxonomy" id="2755281"/>
    <lineage>
        <taxon>Eukaryota</taxon>
        <taxon>Metazoa</taxon>
        <taxon>Ecdysozoa</taxon>
        <taxon>Arthropoda</taxon>
        <taxon>Hexapoda</taxon>
        <taxon>Insecta</taxon>
        <taxon>Pterygota</taxon>
        <taxon>Neoptera</taxon>
        <taxon>Endopterygota</taxon>
        <taxon>Coleoptera</taxon>
        <taxon>Polyphaga</taxon>
        <taxon>Cucujiformia</taxon>
        <taxon>Tenebrionidae</taxon>
        <taxon>Zophobas</taxon>
    </lineage>
</organism>
<dbReference type="Gene3D" id="3.40.50.300">
    <property type="entry name" value="P-loop containing nucleotide triphosphate hydrolases"/>
    <property type="match status" value="1"/>
</dbReference>
<dbReference type="InterPro" id="IPR047817">
    <property type="entry name" value="ABC2_TM_bact-type"/>
</dbReference>
<feature type="transmembrane region" description="Helical" evidence="7">
    <location>
        <begin position="555"/>
        <end position="582"/>
    </location>
</feature>
<dbReference type="GO" id="GO:0016020">
    <property type="term" value="C:membrane"/>
    <property type="evidence" value="ECO:0007669"/>
    <property type="project" value="UniProtKB-SubCell"/>
</dbReference>
<reference evidence="10" key="1">
    <citation type="journal article" date="2023" name="G3 (Bethesda)">
        <title>Whole genome assemblies of Zophobas morio and Tenebrio molitor.</title>
        <authorList>
            <person name="Kaur S."/>
            <person name="Stinson S.A."/>
            <person name="diCenzo G.C."/>
        </authorList>
    </citation>
    <scope>NUCLEOTIDE SEQUENCE</scope>
    <source>
        <strain evidence="10">QUZm001</strain>
    </source>
</reference>
<feature type="transmembrane region" description="Helical" evidence="7">
    <location>
        <begin position="623"/>
        <end position="642"/>
    </location>
</feature>
<evidence type="ECO:0000256" key="2">
    <source>
        <dbReference type="ARBA" id="ARBA00022692"/>
    </source>
</evidence>
<evidence type="ECO:0000313" key="11">
    <source>
        <dbReference type="Proteomes" id="UP001168821"/>
    </source>
</evidence>
<dbReference type="SMART" id="SM00382">
    <property type="entry name" value="AAA"/>
    <property type="match status" value="1"/>
</dbReference>
<dbReference type="InterPro" id="IPR003593">
    <property type="entry name" value="AAA+_ATPase"/>
</dbReference>
<evidence type="ECO:0000256" key="1">
    <source>
        <dbReference type="ARBA" id="ARBA00004141"/>
    </source>
</evidence>
<keyword evidence="5 7" id="KW-1133">Transmembrane helix</keyword>
<dbReference type="InterPro" id="IPR027417">
    <property type="entry name" value="P-loop_NTPase"/>
</dbReference>